<organism evidence="6 7">
    <name type="scientific">Daphnia galeata</name>
    <dbReference type="NCBI Taxonomy" id="27404"/>
    <lineage>
        <taxon>Eukaryota</taxon>
        <taxon>Metazoa</taxon>
        <taxon>Ecdysozoa</taxon>
        <taxon>Arthropoda</taxon>
        <taxon>Crustacea</taxon>
        <taxon>Branchiopoda</taxon>
        <taxon>Diplostraca</taxon>
        <taxon>Cladocera</taxon>
        <taxon>Anomopoda</taxon>
        <taxon>Daphniidae</taxon>
        <taxon>Daphnia</taxon>
    </lineage>
</organism>
<dbReference type="Proteomes" id="UP000789390">
    <property type="component" value="Unassembled WGS sequence"/>
</dbReference>
<dbReference type="Pfam" id="PF12767">
    <property type="entry name" value="SAGA-Tad1"/>
    <property type="match status" value="1"/>
</dbReference>
<accession>A0A8J2RWY4</accession>
<keyword evidence="4" id="KW-0804">Transcription</keyword>
<dbReference type="PANTHER" id="PTHR21277:SF5">
    <property type="entry name" value="TRANSCRIPTIONAL ADAPTER 1"/>
    <property type="match status" value="1"/>
</dbReference>
<dbReference type="InterPro" id="IPR024738">
    <property type="entry name" value="Hfi1/Tada1"/>
</dbReference>
<dbReference type="GO" id="GO:0000124">
    <property type="term" value="C:SAGA complex"/>
    <property type="evidence" value="ECO:0007669"/>
    <property type="project" value="TreeGrafter"/>
</dbReference>
<dbReference type="GO" id="GO:0005634">
    <property type="term" value="C:nucleus"/>
    <property type="evidence" value="ECO:0007669"/>
    <property type="project" value="UniProtKB-SubCell"/>
</dbReference>
<evidence type="ECO:0000256" key="5">
    <source>
        <dbReference type="ARBA" id="ARBA00023242"/>
    </source>
</evidence>
<reference evidence="6" key="1">
    <citation type="submission" date="2021-11" db="EMBL/GenBank/DDBJ databases">
        <authorList>
            <person name="Schell T."/>
        </authorList>
    </citation>
    <scope>NUCLEOTIDE SEQUENCE</scope>
    <source>
        <strain evidence="6">M5</strain>
    </source>
</reference>
<comment type="caution">
    <text evidence="6">The sequence shown here is derived from an EMBL/GenBank/DDBJ whole genome shotgun (WGS) entry which is preliminary data.</text>
</comment>
<sequence>MNTLDVNEARKRLVEVLGDSSKIYFAHLKSWFCMRTSKEEFHRQATALLKLDKVHLHNEFLLAIITKCQSLCQSNYVYHGVKQKPLAPTELNRVRPTATPLQKHNSVEIKPITVTRQVLPKNKPHFLTSNFDNRFQPVNPLSLLPISVPCTVEKPPLRYCSQDLSLPDAGLVHGRMLVAAWDAGLDHGCEDKAIKLILAATKHFLRELIIAIITNRKGYRLRENKVIYSVGQPTLNPWLHNSWSIHDVASNSYGTEISQAADPPHVPAIPQTSQKAERDSAFYEACATEQVTALQPISALDVFQTLQVKKSIIPWHTVYAVNMERISQRLYHSN</sequence>
<keyword evidence="5" id="KW-0539">Nucleus</keyword>
<dbReference type="CDD" id="cd22934">
    <property type="entry name" value="HFD_TADA1"/>
    <property type="match status" value="1"/>
</dbReference>
<dbReference type="AlphaFoldDB" id="A0A8J2RWY4"/>
<evidence type="ECO:0000313" key="7">
    <source>
        <dbReference type="Proteomes" id="UP000789390"/>
    </source>
</evidence>
<evidence type="ECO:0008006" key="8">
    <source>
        <dbReference type="Google" id="ProtNLM"/>
    </source>
</evidence>
<keyword evidence="3" id="KW-0805">Transcription regulation</keyword>
<evidence type="ECO:0000256" key="2">
    <source>
        <dbReference type="ARBA" id="ARBA00010314"/>
    </source>
</evidence>
<name>A0A8J2RWY4_9CRUS</name>
<protein>
    <recommendedName>
        <fullName evidence="8">Transcriptional adapter 1-like protein</fullName>
    </recommendedName>
</protein>
<evidence type="ECO:0000256" key="3">
    <source>
        <dbReference type="ARBA" id="ARBA00023015"/>
    </source>
</evidence>
<dbReference type="OrthoDB" id="10264870at2759"/>
<keyword evidence="7" id="KW-1185">Reference proteome</keyword>
<evidence type="ECO:0000256" key="4">
    <source>
        <dbReference type="ARBA" id="ARBA00023163"/>
    </source>
</evidence>
<comment type="similarity">
    <text evidence="2">Belongs to the TADA1 family.</text>
</comment>
<dbReference type="EMBL" id="CAKKLH010000311">
    <property type="protein sequence ID" value="CAH0111166.1"/>
    <property type="molecule type" value="Genomic_DNA"/>
</dbReference>
<gene>
    <name evidence="6" type="ORF">DGAL_LOCUS14800</name>
</gene>
<dbReference type="PANTHER" id="PTHR21277">
    <property type="entry name" value="TRANSCRIPTIONAL ADAPTER 1"/>
    <property type="match status" value="1"/>
</dbReference>
<evidence type="ECO:0000256" key="1">
    <source>
        <dbReference type="ARBA" id="ARBA00004123"/>
    </source>
</evidence>
<comment type="subcellular location">
    <subcellularLocation>
        <location evidence="1">Nucleus</location>
    </subcellularLocation>
</comment>
<dbReference type="GO" id="GO:0006357">
    <property type="term" value="P:regulation of transcription by RNA polymerase II"/>
    <property type="evidence" value="ECO:0007669"/>
    <property type="project" value="TreeGrafter"/>
</dbReference>
<dbReference type="GO" id="GO:0003713">
    <property type="term" value="F:transcription coactivator activity"/>
    <property type="evidence" value="ECO:0007669"/>
    <property type="project" value="TreeGrafter"/>
</dbReference>
<proteinExistence type="inferred from homology"/>
<evidence type="ECO:0000313" key="6">
    <source>
        <dbReference type="EMBL" id="CAH0111166.1"/>
    </source>
</evidence>